<dbReference type="SUPFAM" id="SSF109604">
    <property type="entry name" value="HD-domain/PDEase-like"/>
    <property type="match status" value="1"/>
</dbReference>
<dbReference type="PANTHER" id="PTHR33525:SF3">
    <property type="entry name" value="RIBONUCLEASE Y"/>
    <property type="match status" value="1"/>
</dbReference>
<dbReference type="Proteomes" id="UP000886384">
    <property type="component" value="Unassembled WGS sequence"/>
</dbReference>
<gene>
    <name evidence="2" type="ORF">ENI26_03340</name>
</gene>
<protein>
    <submittedName>
        <fullName evidence="2">HDOD domain-containing protein</fullName>
    </submittedName>
</protein>
<dbReference type="Pfam" id="PF08668">
    <property type="entry name" value="HDOD"/>
    <property type="match status" value="1"/>
</dbReference>
<name>A0A7C1ZUN8_9GAMM</name>
<dbReference type="PROSITE" id="PS51833">
    <property type="entry name" value="HDOD"/>
    <property type="match status" value="1"/>
</dbReference>
<dbReference type="AlphaFoldDB" id="A0A7C1ZUN8"/>
<dbReference type="EMBL" id="DRHY01000077">
    <property type="protein sequence ID" value="HEC73390.1"/>
    <property type="molecule type" value="Genomic_DNA"/>
</dbReference>
<feature type="domain" description="HDOD" evidence="1">
    <location>
        <begin position="1"/>
        <end position="133"/>
    </location>
</feature>
<reference evidence="2" key="1">
    <citation type="journal article" date="2020" name="mSystems">
        <title>Genome- and Community-Level Interaction Insights into Carbon Utilization and Element Cycling Functions of Hydrothermarchaeota in Hydrothermal Sediment.</title>
        <authorList>
            <person name="Zhou Z."/>
            <person name="Liu Y."/>
            <person name="Xu W."/>
            <person name="Pan J."/>
            <person name="Luo Z.H."/>
            <person name="Li M."/>
        </authorList>
    </citation>
    <scope>NUCLEOTIDE SEQUENCE [LARGE SCALE GENOMIC DNA]</scope>
    <source>
        <strain evidence="2">HyVt-380</strain>
    </source>
</reference>
<accession>A0A7C1ZUN8</accession>
<comment type="caution">
    <text evidence="2">The sequence shown here is derived from an EMBL/GenBank/DDBJ whole genome shotgun (WGS) entry which is preliminary data.</text>
</comment>
<dbReference type="InterPro" id="IPR013976">
    <property type="entry name" value="HDOD"/>
</dbReference>
<evidence type="ECO:0000259" key="1">
    <source>
        <dbReference type="PROSITE" id="PS51833"/>
    </source>
</evidence>
<dbReference type="PANTHER" id="PTHR33525">
    <property type="match status" value="1"/>
</dbReference>
<organism evidence="2">
    <name type="scientific">Methylophaga aminisulfidivorans</name>
    <dbReference type="NCBI Taxonomy" id="230105"/>
    <lineage>
        <taxon>Bacteria</taxon>
        <taxon>Pseudomonadati</taxon>
        <taxon>Pseudomonadota</taxon>
        <taxon>Gammaproteobacteria</taxon>
        <taxon>Thiotrichales</taxon>
        <taxon>Piscirickettsiaceae</taxon>
        <taxon>Methylophaga</taxon>
    </lineage>
</organism>
<proteinExistence type="predicted"/>
<evidence type="ECO:0000313" key="2">
    <source>
        <dbReference type="EMBL" id="HEC73390.1"/>
    </source>
</evidence>
<dbReference type="Gene3D" id="1.10.3210.10">
    <property type="entry name" value="Hypothetical protein af1432"/>
    <property type="match status" value="1"/>
</dbReference>
<sequence>MVMGFDQVSSLALSMALIDNLSAGKQRDQLVNEMAFAFIAAIQAQELSKLTKNGIPEDIFVTTLLVNLGSMAFWAFGDDKCETLLSRINETNNSVQSEIDILGFPLSQLTQALCQSWSLGSLLDDYLHERSTIENKQIIDLGLELANAVISGWESEAMENAINHVTNVCDVDSDTAKQLVLNHTSKAKELTLLYGSSQVSDAIVVPSVLVGEEDNDENSKSELVSEQGDEAHTDFLMKVMQEMTASLQEKPTVSLIIEMALEGMYRGLNMDRAIFTLINPDRKSLNCKFVLGEMSDQHEQALKLSFSGDDALGML</sequence>
<dbReference type="InterPro" id="IPR052340">
    <property type="entry name" value="RNase_Y/CdgJ"/>
</dbReference>
<feature type="non-terminal residue" evidence="2">
    <location>
        <position position="315"/>
    </location>
</feature>